<protein>
    <submittedName>
        <fullName evidence="2">Uncharacterized protein</fullName>
    </submittedName>
</protein>
<keyword evidence="1" id="KW-0812">Transmembrane</keyword>
<organism evidence="2 3">
    <name type="scientific">Sporosarcina psychrophila</name>
    <name type="common">Bacillus psychrophilus</name>
    <dbReference type="NCBI Taxonomy" id="1476"/>
    <lineage>
        <taxon>Bacteria</taxon>
        <taxon>Bacillati</taxon>
        <taxon>Bacillota</taxon>
        <taxon>Bacilli</taxon>
        <taxon>Bacillales</taxon>
        <taxon>Caryophanaceae</taxon>
        <taxon>Sporosarcina</taxon>
    </lineage>
</organism>
<dbReference type="EMBL" id="DYWT01000318">
    <property type="protein sequence ID" value="HJF34340.1"/>
    <property type="molecule type" value="Genomic_DNA"/>
</dbReference>
<keyword evidence="1" id="KW-0472">Membrane</keyword>
<evidence type="ECO:0000313" key="2">
    <source>
        <dbReference type="EMBL" id="HJF34340.1"/>
    </source>
</evidence>
<accession>A0A921G2W8</accession>
<sequence length="150" mass="17361">MIIYDIGNISDWLTAIGTISAVVVALYLSRRDRKPSAKVSASLGHIVDNHGVSKHPVHMTIEIVNQGLIPIHLSEATIQLNSRSNERMIFLDGSHRVDKLLKPGEFYEHKLNYQDIRNYYKNQNKRKLKTYAFYMDASGKKYRTKARFYF</sequence>
<evidence type="ECO:0000256" key="1">
    <source>
        <dbReference type="SAM" id="Phobius"/>
    </source>
</evidence>
<gene>
    <name evidence="2" type="ORF">K8V56_21465</name>
</gene>
<name>A0A921G2W8_SPOPS</name>
<comment type="caution">
    <text evidence="2">The sequence shown here is derived from an EMBL/GenBank/DDBJ whole genome shotgun (WGS) entry which is preliminary data.</text>
</comment>
<proteinExistence type="predicted"/>
<dbReference type="Proteomes" id="UP000698173">
    <property type="component" value="Unassembled WGS sequence"/>
</dbReference>
<feature type="transmembrane region" description="Helical" evidence="1">
    <location>
        <begin position="12"/>
        <end position="29"/>
    </location>
</feature>
<reference evidence="2" key="2">
    <citation type="submission" date="2021-09" db="EMBL/GenBank/DDBJ databases">
        <authorList>
            <person name="Gilroy R."/>
        </authorList>
    </citation>
    <scope>NUCLEOTIDE SEQUENCE</scope>
    <source>
        <strain evidence="2">CHK171-7178</strain>
    </source>
</reference>
<reference evidence="2" key="1">
    <citation type="journal article" date="2021" name="PeerJ">
        <title>Extensive microbial diversity within the chicken gut microbiome revealed by metagenomics and culture.</title>
        <authorList>
            <person name="Gilroy R."/>
            <person name="Ravi A."/>
            <person name="Getino M."/>
            <person name="Pursley I."/>
            <person name="Horton D.L."/>
            <person name="Alikhan N.F."/>
            <person name="Baker D."/>
            <person name="Gharbi K."/>
            <person name="Hall N."/>
            <person name="Watson M."/>
            <person name="Adriaenssens E.M."/>
            <person name="Foster-Nyarko E."/>
            <person name="Jarju S."/>
            <person name="Secka A."/>
            <person name="Antonio M."/>
            <person name="Oren A."/>
            <person name="Chaudhuri R.R."/>
            <person name="La Ragione R."/>
            <person name="Hildebrand F."/>
            <person name="Pallen M.J."/>
        </authorList>
    </citation>
    <scope>NUCLEOTIDE SEQUENCE</scope>
    <source>
        <strain evidence="2">CHK171-7178</strain>
    </source>
</reference>
<keyword evidence="1" id="KW-1133">Transmembrane helix</keyword>
<evidence type="ECO:0000313" key="3">
    <source>
        <dbReference type="Proteomes" id="UP000698173"/>
    </source>
</evidence>
<dbReference type="AlphaFoldDB" id="A0A921G2W8"/>